<dbReference type="InterPro" id="IPR024875">
    <property type="entry name" value="Protein_Lines"/>
</dbReference>
<evidence type="ECO:0000313" key="2">
    <source>
        <dbReference type="Proteomes" id="UP000694547"/>
    </source>
</evidence>
<dbReference type="Ensembl" id="ENSPEMT00000038310.1">
    <property type="protein sequence ID" value="ENSPEMP00000030928.1"/>
    <property type="gene ID" value="ENSPEMG00000023050.2"/>
</dbReference>
<dbReference type="Proteomes" id="UP000694547">
    <property type="component" value="Chromosome 1"/>
</dbReference>
<sequence length="301" mass="34075">TRYVLLLYLFVVQEILDQLYKKVLLGAILEDDVYGYIHYLNPDLSEQAGYTAPSLAQSHVNGTLDGVPGQHGPSSNELTTLPETRECAKRHFEMSTAREVKLLQLTVIDVMLSRVLSAETETHAKEKYRELIKVLLQSAEVDSKLICMLQNPDKLSSHMAAKCLSSLLYFQLREKMTLSNPWIIFCQKHLSESSGSSEAAHCLWILTAVIKEIFRDTHSRQAGREDTVHKITCMLFLISPEVWKNARSLSPEFFIGQNLGVCGVHIQCVDMHMWTCVCLWMLVEGRSRCWAPSSTTSHLVC</sequence>
<keyword evidence="2" id="KW-1185">Reference proteome</keyword>
<evidence type="ECO:0000313" key="1">
    <source>
        <dbReference type="Ensembl" id="ENSPEMP00000030928.1"/>
    </source>
</evidence>
<reference evidence="1" key="2">
    <citation type="submission" date="2025-08" db="UniProtKB">
        <authorList>
            <consortium name="Ensembl"/>
        </authorList>
    </citation>
    <scope>IDENTIFICATION</scope>
</reference>
<proteinExistence type="predicted"/>
<dbReference type="PANTHER" id="PTHR16057">
    <property type="entry name" value="WINS1, 2 PROTEIN"/>
    <property type="match status" value="1"/>
</dbReference>
<reference evidence="1 2" key="1">
    <citation type="submission" date="2018-10" db="EMBL/GenBank/DDBJ databases">
        <title>Improved assembly of the deer mouse Peromyscus maniculatus genome.</title>
        <authorList>
            <person name="Lassance J.-M."/>
            <person name="Hoekstra H.E."/>
        </authorList>
    </citation>
    <scope>NUCLEOTIDE SEQUENCE [LARGE SCALE GENOMIC DNA]</scope>
</reference>
<name>A0A8C8UGJ5_PERMB</name>
<reference evidence="1" key="3">
    <citation type="submission" date="2025-09" db="UniProtKB">
        <authorList>
            <consortium name="Ensembl"/>
        </authorList>
    </citation>
    <scope>IDENTIFICATION</scope>
</reference>
<accession>A0A8C8UGJ5</accession>
<protein>
    <submittedName>
        <fullName evidence="1">Lines homolog 1</fullName>
    </submittedName>
</protein>
<dbReference type="GeneTree" id="ENSGT00390000001790"/>
<organism evidence="1 2">
    <name type="scientific">Peromyscus maniculatus bairdii</name>
    <name type="common">Prairie deer mouse</name>
    <dbReference type="NCBI Taxonomy" id="230844"/>
    <lineage>
        <taxon>Eukaryota</taxon>
        <taxon>Metazoa</taxon>
        <taxon>Chordata</taxon>
        <taxon>Craniata</taxon>
        <taxon>Vertebrata</taxon>
        <taxon>Euteleostomi</taxon>
        <taxon>Mammalia</taxon>
        <taxon>Eutheria</taxon>
        <taxon>Euarchontoglires</taxon>
        <taxon>Glires</taxon>
        <taxon>Rodentia</taxon>
        <taxon>Myomorpha</taxon>
        <taxon>Muroidea</taxon>
        <taxon>Cricetidae</taxon>
        <taxon>Neotominae</taxon>
        <taxon>Peromyscus</taxon>
    </lineage>
</organism>
<dbReference type="PANTHER" id="PTHR16057:SF1">
    <property type="entry name" value="PROTEIN LINES HOMOLOG 1"/>
    <property type="match status" value="1"/>
</dbReference>
<dbReference type="AlphaFoldDB" id="A0A8C8UGJ5"/>